<proteinExistence type="predicted"/>
<organism evidence="1 2">
    <name type="scientific">Ancylostoma ceylanicum</name>
    <dbReference type="NCBI Taxonomy" id="53326"/>
    <lineage>
        <taxon>Eukaryota</taxon>
        <taxon>Metazoa</taxon>
        <taxon>Ecdysozoa</taxon>
        <taxon>Nematoda</taxon>
        <taxon>Chromadorea</taxon>
        <taxon>Rhabditida</taxon>
        <taxon>Rhabditina</taxon>
        <taxon>Rhabditomorpha</taxon>
        <taxon>Strongyloidea</taxon>
        <taxon>Ancylostomatidae</taxon>
        <taxon>Ancylostomatinae</taxon>
        <taxon>Ancylostoma</taxon>
    </lineage>
</organism>
<gene>
    <name evidence="1" type="primary">Acey_s0048.g1712</name>
    <name evidence="1" type="ORF">Y032_0048g1712</name>
</gene>
<keyword evidence="2" id="KW-1185">Reference proteome</keyword>
<sequence>MAGHSQHRSIRPEAALCLGPSAASRLTVIGAGLSFADDSDFLRAYFINFFFVQEFGIGICYPGIFD</sequence>
<dbReference type="EMBL" id="JARK01001384">
    <property type="protein sequence ID" value="EYC12288.1"/>
    <property type="molecule type" value="Genomic_DNA"/>
</dbReference>
<accession>A0A016UCE0</accession>
<protein>
    <submittedName>
        <fullName evidence="1">Uncharacterized protein</fullName>
    </submittedName>
</protein>
<dbReference type="AlphaFoldDB" id="A0A016UCE0"/>
<comment type="caution">
    <text evidence="1">The sequence shown here is derived from an EMBL/GenBank/DDBJ whole genome shotgun (WGS) entry which is preliminary data.</text>
</comment>
<evidence type="ECO:0000313" key="1">
    <source>
        <dbReference type="EMBL" id="EYC12288.1"/>
    </source>
</evidence>
<reference evidence="2" key="1">
    <citation type="journal article" date="2015" name="Nat. Genet.">
        <title>The genome and transcriptome of the zoonotic hookworm Ancylostoma ceylanicum identify infection-specific gene families.</title>
        <authorList>
            <person name="Schwarz E.M."/>
            <person name="Hu Y."/>
            <person name="Antoshechkin I."/>
            <person name="Miller M.M."/>
            <person name="Sternberg P.W."/>
            <person name="Aroian R.V."/>
        </authorList>
    </citation>
    <scope>NUCLEOTIDE SEQUENCE</scope>
    <source>
        <strain evidence="2">HY135</strain>
    </source>
</reference>
<name>A0A016UCE0_9BILA</name>
<dbReference type="Proteomes" id="UP000024635">
    <property type="component" value="Unassembled WGS sequence"/>
</dbReference>
<evidence type="ECO:0000313" key="2">
    <source>
        <dbReference type="Proteomes" id="UP000024635"/>
    </source>
</evidence>